<evidence type="ECO:0000256" key="2">
    <source>
        <dbReference type="SAM" id="Phobius"/>
    </source>
</evidence>
<feature type="transmembrane region" description="Helical" evidence="2">
    <location>
        <begin position="218"/>
        <end position="238"/>
    </location>
</feature>
<evidence type="ECO:0000259" key="3">
    <source>
        <dbReference type="Pfam" id="PF03413"/>
    </source>
</evidence>
<feature type="transmembrane region" description="Helical" evidence="2">
    <location>
        <begin position="35"/>
        <end position="59"/>
    </location>
</feature>
<dbReference type="PANTHER" id="PTHR34219">
    <property type="entry name" value="IRON-REGULATED INNER MEMBRANE PROTEIN-RELATED"/>
    <property type="match status" value="1"/>
</dbReference>
<dbReference type="InterPro" id="IPR025711">
    <property type="entry name" value="PepSY"/>
</dbReference>
<feature type="transmembrane region" description="Helical" evidence="2">
    <location>
        <begin position="166"/>
        <end position="186"/>
    </location>
</feature>
<dbReference type="Pfam" id="PF03929">
    <property type="entry name" value="PepSY_TM"/>
    <property type="match status" value="1"/>
</dbReference>
<keyword evidence="2" id="KW-1133">Transmembrane helix</keyword>
<feature type="transmembrane region" description="Helical" evidence="2">
    <location>
        <begin position="386"/>
        <end position="406"/>
    </location>
</feature>
<dbReference type="PANTHER" id="PTHR34219:SF1">
    <property type="entry name" value="PEPSY DOMAIN-CONTAINING PROTEIN"/>
    <property type="match status" value="1"/>
</dbReference>
<evidence type="ECO:0000313" key="4">
    <source>
        <dbReference type="EMBL" id="MUG66785.1"/>
    </source>
</evidence>
<feature type="compositionally biased region" description="Low complexity" evidence="1">
    <location>
        <begin position="1"/>
        <end position="14"/>
    </location>
</feature>
<dbReference type="EMBL" id="WOAA01000009">
    <property type="protein sequence ID" value="MUG66785.1"/>
    <property type="molecule type" value="Genomic_DNA"/>
</dbReference>
<keyword evidence="5" id="KW-1185">Reference proteome</keyword>
<dbReference type="Proteomes" id="UP000435177">
    <property type="component" value="Unassembled WGS sequence"/>
</dbReference>
<feature type="domain" description="PepSY" evidence="3">
    <location>
        <begin position="298"/>
        <end position="353"/>
    </location>
</feature>
<evidence type="ECO:0000256" key="1">
    <source>
        <dbReference type="SAM" id="MobiDB-lite"/>
    </source>
</evidence>
<evidence type="ECO:0000313" key="5">
    <source>
        <dbReference type="Proteomes" id="UP000435177"/>
    </source>
</evidence>
<comment type="caution">
    <text evidence="4">The sequence shown here is derived from an EMBL/GenBank/DDBJ whole genome shotgun (WGS) entry which is preliminary data.</text>
</comment>
<name>A0ABW9T3U3_9BACL</name>
<accession>A0ABW9T3U3</accession>
<reference evidence="4 5" key="1">
    <citation type="submission" date="2019-11" db="EMBL/GenBank/DDBJ databases">
        <title>Draft genome sequences of five Paenibacillus species of dairy origin.</title>
        <authorList>
            <person name="Olajide A.M."/>
            <person name="Chen S."/>
            <person name="Lapointe G."/>
        </authorList>
    </citation>
    <scope>NUCLEOTIDE SEQUENCE [LARGE SCALE GENOMIC DNA]</scope>
    <source>
        <strain evidence="4 5">3CS1</strain>
    </source>
</reference>
<gene>
    <name evidence="4" type="ORF">GNP94_12305</name>
</gene>
<feature type="region of interest" description="Disordered" evidence="1">
    <location>
        <begin position="1"/>
        <end position="21"/>
    </location>
</feature>
<dbReference type="Pfam" id="PF03413">
    <property type="entry name" value="PepSY"/>
    <property type="match status" value="1"/>
</dbReference>
<organism evidence="4 5">
    <name type="scientific">Paenibacillus campinasensis</name>
    <dbReference type="NCBI Taxonomy" id="66347"/>
    <lineage>
        <taxon>Bacteria</taxon>
        <taxon>Bacillati</taxon>
        <taxon>Bacillota</taxon>
        <taxon>Bacilli</taxon>
        <taxon>Bacillales</taxon>
        <taxon>Paenibacillaceae</taxon>
        <taxon>Paenibacillus</taxon>
    </lineage>
</organism>
<proteinExistence type="predicted"/>
<keyword evidence="2" id="KW-0472">Membrane</keyword>
<keyword evidence="2" id="KW-0812">Transmembrane</keyword>
<feature type="transmembrane region" description="Helical" evidence="2">
    <location>
        <begin position="426"/>
        <end position="459"/>
    </location>
</feature>
<protein>
    <submittedName>
        <fullName evidence="4">PepSY domain-containing protein</fullName>
    </submittedName>
</protein>
<sequence length="471" mass="51840">MNAFDTPTSKPSSTHSHKPSTSKLFTSLNQAVWRWHFYAGIIFAPFLLILAISGSMYLFKPQIEGYLYKDMLMVQNVGTNAMTADAIIGKTLSGYPGTTISSVTIPDDPELTVKLTAIRNGISTTMYADPYTGNITGILNSDETFSAFFKKMHSELVIGGTWANRLVELAACWAVILVITGLYLWWPRNKSAIWGTILPRLSKPGSRLFWRDLHAVPAFWLSLCMLVLIATGLPWSGVLGSQIDKLANATNTNYPPYALSFMDKPVSVTVTKDVANDVPWATENLPVPTSAFGDYVPLAVQDVVEIADKQQVNLPYTISMPQGKTGVYTVSTSHTKPGNDATLHIDQYSGAVLTDVRFKDYGLMAKGVTLGIALHEGRLFGLANQILGLITCIGIMLMVVSSYFMWRKRKPQGKLGAPARPKDRRITIGVMIIMLVLGVLMPLVGLSLIIVLLLDLLIIRRIRALKHWFSA</sequence>
<dbReference type="RefSeq" id="WP_155618148.1">
    <property type="nucleotide sequence ID" value="NZ_WOAA01000009.1"/>
</dbReference>
<dbReference type="InterPro" id="IPR005625">
    <property type="entry name" value="PepSY-ass_TM"/>
</dbReference>